<dbReference type="AlphaFoldDB" id="A0A809R425"/>
<proteinExistence type="inferred from homology"/>
<dbReference type="InterPro" id="IPR005490">
    <property type="entry name" value="LD_TPept_cat_dom"/>
</dbReference>
<evidence type="ECO:0000256" key="2">
    <source>
        <dbReference type="ARBA" id="ARBA00005992"/>
    </source>
</evidence>
<dbReference type="GO" id="GO:0004180">
    <property type="term" value="F:carboxypeptidase activity"/>
    <property type="evidence" value="ECO:0007669"/>
    <property type="project" value="UniProtKB-ARBA"/>
</dbReference>
<dbReference type="Pfam" id="PF03734">
    <property type="entry name" value="YkuD"/>
    <property type="match status" value="1"/>
</dbReference>
<keyword evidence="5 7" id="KW-0573">Peptidoglycan synthesis</keyword>
<dbReference type="EMBL" id="AP021857">
    <property type="protein sequence ID" value="BBO22353.1"/>
    <property type="molecule type" value="Genomic_DNA"/>
</dbReference>
<evidence type="ECO:0000256" key="6">
    <source>
        <dbReference type="ARBA" id="ARBA00023316"/>
    </source>
</evidence>
<accession>A0A809R425</accession>
<dbReference type="InterPro" id="IPR038063">
    <property type="entry name" value="Transpep_catalytic_dom"/>
</dbReference>
<dbReference type="CDD" id="cd16913">
    <property type="entry name" value="YkuD_like"/>
    <property type="match status" value="1"/>
</dbReference>
<evidence type="ECO:0000256" key="7">
    <source>
        <dbReference type="PROSITE-ProRule" id="PRU01373"/>
    </source>
</evidence>
<reference evidence="9" key="1">
    <citation type="journal article" name="DNA Res.">
        <title>The physiological potential of anammox bacteria as revealed by their core genome structure.</title>
        <authorList>
            <person name="Okubo T."/>
            <person name="Toyoda A."/>
            <person name="Fukuhara K."/>
            <person name="Uchiyama I."/>
            <person name="Harigaya Y."/>
            <person name="Kuroiwa M."/>
            <person name="Suzuki T."/>
            <person name="Murakami Y."/>
            <person name="Suwa Y."/>
            <person name="Takami H."/>
        </authorList>
    </citation>
    <scope>NUCLEOTIDE SEQUENCE</scope>
    <source>
        <strain evidence="9">317325-3</strain>
    </source>
</reference>
<evidence type="ECO:0000256" key="1">
    <source>
        <dbReference type="ARBA" id="ARBA00004752"/>
    </source>
</evidence>
<dbReference type="SUPFAM" id="SSF141523">
    <property type="entry name" value="L,D-transpeptidase catalytic domain-like"/>
    <property type="match status" value="1"/>
</dbReference>
<protein>
    <submittedName>
        <fullName evidence="9">L,D-transpeptidase</fullName>
    </submittedName>
</protein>
<dbReference type="GO" id="GO:0008360">
    <property type="term" value="P:regulation of cell shape"/>
    <property type="evidence" value="ECO:0007669"/>
    <property type="project" value="UniProtKB-UniRule"/>
</dbReference>
<evidence type="ECO:0000313" key="10">
    <source>
        <dbReference type="Proteomes" id="UP000662914"/>
    </source>
</evidence>
<gene>
    <name evidence="9" type="ORF">DSYM_30520</name>
</gene>
<sequence>MKAQFMKSSNALCFSVALANTRAFDDNAGYPRPILVPRVDKLVVDKARRRLTLMGRNRVVRSYRVSLGGEGSAPAGRYLIAGRNPKSPNHLALRLARQTPSAAEHAGGGLQLHGTPDWLGPLAVALKGSDWTTGGIGLANADIEEVWNLVQDGTPLVIRP</sequence>
<dbReference type="UniPathway" id="UPA00219"/>
<dbReference type="GO" id="GO:0009252">
    <property type="term" value="P:peptidoglycan biosynthetic process"/>
    <property type="evidence" value="ECO:0007669"/>
    <property type="project" value="UniProtKB-UniPathway"/>
</dbReference>
<feature type="domain" description="L,D-TPase catalytic" evidence="8">
    <location>
        <begin position="40"/>
        <end position="159"/>
    </location>
</feature>
<comment type="pathway">
    <text evidence="1 7">Cell wall biogenesis; peptidoglycan biosynthesis.</text>
</comment>
<keyword evidence="6 7" id="KW-0961">Cell wall biogenesis/degradation</keyword>
<name>A0A809R425_9PROT</name>
<dbReference type="GO" id="GO:0016740">
    <property type="term" value="F:transferase activity"/>
    <property type="evidence" value="ECO:0007669"/>
    <property type="project" value="UniProtKB-KW"/>
</dbReference>
<evidence type="ECO:0000256" key="5">
    <source>
        <dbReference type="ARBA" id="ARBA00022984"/>
    </source>
</evidence>
<dbReference type="KEGG" id="ddz:DSYM_30520"/>
<evidence type="ECO:0000256" key="4">
    <source>
        <dbReference type="ARBA" id="ARBA00022960"/>
    </source>
</evidence>
<comment type="similarity">
    <text evidence="2">Belongs to the YkuD family.</text>
</comment>
<dbReference type="Proteomes" id="UP000662914">
    <property type="component" value="Chromosome"/>
</dbReference>
<dbReference type="PROSITE" id="PS52029">
    <property type="entry name" value="LD_TPASE"/>
    <property type="match status" value="1"/>
</dbReference>
<keyword evidence="3" id="KW-0808">Transferase</keyword>
<evidence type="ECO:0000313" key="9">
    <source>
        <dbReference type="EMBL" id="BBO22353.1"/>
    </source>
</evidence>
<evidence type="ECO:0000259" key="8">
    <source>
        <dbReference type="PROSITE" id="PS52029"/>
    </source>
</evidence>
<dbReference type="Gene3D" id="2.40.440.10">
    <property type="entry name" value="L,D-transpeptidase catalytic domain-like"/>
    <property type="match status" value="1"/>
</dbReference>
<evidence type="ECO:0000256" key="3">
    <source>
        <dbReference type="ARBA" id="ARBA00022679"/>
    </source>
</evidence>
<dbReference type="GO" id="GO:0071555">
    <property type="term" value="P:cell wall organization"/>
    <property type="evidence" value="ECO:0007669"/>
    <property type="project" value="UniProtKB-UniRule"/>
</dbReference>
<comment type="caution">
    <text evidence="7">Lacks conserved residue(s) required for the propagation of feature annotation.</text>
</comment>
<keyword evidence="4 7" id="KW-0133">Cell shape</keyword>
<organism evidence="9 10">
    <name type="scientific">Candidatus Desulfobacillus denitrificans</name>
    <dbReference type="NCBI Taxonomy" id="2608985"/>
    <lineage>
        <taxon>Bacteria</taxon>
        <taxon>Pseudomonadati</taxon>
        <taxon>Pseudomonadota</taxon>
        <taxon>Betaproteobacteria</taxon>
        <taxon>Candidatus Desulfobacillus</taxon>
    </lineage>
</organism>